<evidence type="ECO:0000256" key="1">
    <source>
        <dbReference type="ARBA" id="ARBA00022729"/>
    </source>
</evidence>
<evidence type="ECO:0000313" key="4">
    <source>
        <dbReference type="EMBL" id="KAE9523491.1"/>
    </source>
</evidence>
<feature type="signal peptide" evidence="3">
    <location>
        <begin position="1"/>
        <end position="19"/>
    </location>
</feature>
<dbReference type="Proteomes" id="UP000475862">
    <property type="component" value="Unassembled WGS sequence"/>
</dbReference>
<organism evidence="4 5">
    <name type="scientific">Aphis glycines</name>
    <name type="common">Soybean aphid</name>
    <dbReference type="NCBI Taxonomy" id="307491"/>
    <lineage>
        <taxon>Eukaryota</taxon>
        <taxon>Metazoa</taxon>
        <taxon>Ecdysozoa</taxon>
        <taxon>Arthropoda</taxon>
        <taxon>Hexapoda</taxon>
        <taxon>Insecta</taxon>
        <taxon>Pterygota</taxon>
        <taxon>Neoptera</taxon>
        <taxon>Paraneoptera</taxon>
        <taxon>Hemiptera</taxon>
        <taxon>Sternorrhyncha</taxon>
        <taxon>Aphidomorpha</taxon>
        <taxon>Aphidoidea</taxon>
        <taxon>Aphididae</taxon>
        <taxon>Aphidini</taxon>
        <taxon>Aphis</taxon>
        <taxon>Aphis</taxon>
    </lineage>
</organism>
<comment type="caution">
    <text evidence="4">The sequence shown here is derived from an EMBL/GenBank/DDBJ whole genome shotgun (WGS) entry which is preliminary data.</text>
</comment>
<evidence type="ECO:0000313" key="5">
    <source>
        <dbReference type="Proteomes" id="UP000475862"/>
    </source>
</evidence>
<protein>
    <recommendedName>
        <fullName evidence="6">MD-2-related lipid-recognition domain-containing protein</fullName>
    </recommendedName>
</protein>
<accession>A0A6G0T0N5</accession>
<feature type="transmembrane region" description="Helical" evidence="2">
    <location>
        <begin position="183"/>
        <end position="203"/>
    </location>
</feature>
<dbReference type="PANTHER" id="PTHR21112">
    <property type="entry name" value="CHEMOSENSORY PROTEIN A 29A-RELATED"/>
    <property type="match status" value="1"/>
</dbReference>
<dbReference type="AlphaFoldDB" id="A0A6G0T0N5"/>
<keyword evidence="2" id="KW-0472">Membrane</keyword>
<feature type="chain" id="PRO_5026023624" description="MD-2-related lipid-recognition domain-containing protein" evidence="3">
    <location>
        <begin position="20"/>
        <end position="365"/>
    </location>
</feature>
<name>A0A6G0T0N5_APHGL</name>
<reference evidence="4 5" key="1">
    <citation type="submission" date="2019-08" db="EMBL/GenBank/DDBJ databases">
        <title>The genome of the soybean aphid Biotype 1, its phylome, world population structure and adaptation to the North American continent.</title>
        <authorList>
            <person name="Giordano R."/>
            <person name="Donthu R.K."/>
            <person name="Hernandez A.G."/>
            <person name="Wright C.L."/>
            <person name="Zimin A.V."/>
        </authorList>
    </citation>
    <scope>NUCLEOTIDE SEQUENCE [LARGE SCALE GENOMIC DNA]</scope>
    <source>
        <tissue evidence="4">Whole aphids</tissue>
    </source>
</reference>
<keyword evidence="1 3" id="KW-0732">Signal</keyword>
<dbReference type="PANTHER" id="PTHR21112:SF0">
    <property type="entry name" value="CHEMOSENSORY PROTEIN A 29A-RELATED"/>
    <property type="match status" value="1"/>
</dbReference>
<keyword evidence="5" id="KW-1185">Reference proteome</keyword>
<proteinExistence type="predicted"/>
<keyword evidence="2" id="KW-1133">Transmembrane helix</keyword>
<dbReference type="EMBL" id="VYZN01000079">
    <property type="protein sequence ID" value="KAE9523491.1"/>
    <property type="molecule type" value="Genomic_DNA"/>
</dbReference>
<evidence type="ECO:0008006" key="6">
    <source>
        <dbReference type="Google" id="ProtNLM"/>
    </source>
</evidence>
<dbReference type="OrthoDB" id="6613462at2759"/>
<keyword evidence="2" id="KW-0812">Transmembrane</keyword>
<sequence length="365" mass="41319">MAKMCKFLIINLIVSLNLANSEKYKPLFLPHFLPFGEYRAKYLGFARCTSIQSHDKIIFNLYLSKTSINTTEVKGNITNYIVIDDSFNLEMNMAVKDSIGGWKDNAFVFKKPKACSSFKQLLGTVWTQIMDSGGNYNATCPIPMGFYKLSGLDTAVFASVDFMKKFFYGSYKVRFFFTKNNEVYGCLVMAFLLINFIVSLIFVNSEIYKPLLLPHLPFGEYRINYLGLTRCTAMPLLVDKILFNFYLSKKSANTTEIRGNLTNFVQFDDSLNLEFNMAVKDSIGGWKDNAFVFKQPKACTSLKKLFGKAWTHVMEGVGVYNATCPIPVGLYKLSGIDTAVFSLINFPKTLWLSYSSVKVKETMGS</sequence>
<evidence type="ECO:0000256" key="2">
    <source>
        <dbReference type="SAM" id="Phobius"/>
    </source>
</evidence>
<dbReference type="Gene3D" id="2.70.220.10">
    <property type="entry name" value="Ganglioside GM2 activator"/>
    <property type="match status" value="1"/>
</dbReference>
<evidence type="ECO:0000256" key="3">
    <source>
        <dbReference type="SAM" id="SignalP"/>
    </source>
</evidence>
<gene>
    <name evidence="4" type="ORF">AGLY_016043</name>
</gene>
<dbReference type="InterPro" id="IPR036846">
    <property type="entry name" value="GM2-AP_sf"/>
</dbReference>